<dbReference type="PANTHER" id="PTHR31296">
    <property type="entry name" value="UPF0565 PROTEIN C2ORF69"/>
    <property type="match status" value="1"/>
</dbReference>
<gene>
    <name evidence="1" type="ORF">Tci_034683</name>
</gene>
<proteinExistence type="predicted"/>
<comment type="caution">
    <text evidence="1">The sequence shown here is derived from an EMBL/GenBank/DDBJ whole genome shotgun (WGS) entry which is preliminary data.</text>
</comment>
<name>A0A6L2LRG3_TANCI</name>
<dbReference type="InterPro" id="IPR018881">
    <property type="entry name" value="C2orf69_mit"/>
</dbReference>
<dbReference type="GO" id="GO:0005739">
    <property type="term" value="C:mitochondrion"/>
    <property type="evidence" value="ECO:0007669"/>
    <property type="project" value="TreeGrafter"/>
</dbReference>
<evidence type="ECO:0000313" key="1">
    <source>
        <dbReference type="EMBL" id="GEU62705.1"/>
    </source>
</evidence>
<dbReference type="PANTHER" id="PTHR31296:SF1">
    <property type="entry name" value="MITOCHONDRIAL PROTEIN C2ORF69"/>
    <property type="match status" value="1"/>
</dbReference>
<accession>A0A6L2LRG3</accession>
<sequence>MNAIFFNGDRVKGTGNPVIERLSDLERIAEVIVSKLGENVNAWVIEASKFNGSFAVYKDFIPSVNNWGEPNSYDPTGFPASSSTVSLLSNCLKEVEIILSTRLEEPSLSEAARERPLRIRFVLHGTPRQWRDSMRVWIGKEKDTMVHLLDTESDKSEGKLSAVIKRLNLLNFYDRFFHNNTNMVADAIKRDLQSAEERPLGIRFVLHGTPRQWRDSMRVWIGKEKDTMVHLLDTESHKSEGKLSVCERFYFANKLANMQMHFEVIENMDIS</sequence>
<dbReference type="AlphaFoldDB" id="A0A6L2LRG3"/>
<organism evidence="1">
    <name type="scientific">Tanacetum cinerariifolium</name>
    <name type="common">Dalmatian daisy</name>
    <name type="synonym">Chrysanthemum cinerariifolium</name>
    <dbReference type="NCBI Taxonomy" id="118510"/>
    <lineage>
        <taxon>Eukaryota</taxon>
        <taxon>Viridiplantae</taxon>
        <taxon>Streptophyta</taxon>
        <taxon>Embryophyta</taxon>
        <taxon>Tracheophyta</taxon>
        <taxon>Spermatophyta</taxon>
        <taxon>Magnoliopsida</taxon>
        <taxon>eudicotyledons</taxon>
        <taxon>Gunneridae</taxon>
        <taxon>Pentapetalae</taxon>
        <taxon>asterids</taxon>
        <taxon>campanulids</taxon>
        <taxon>Asterales</taxon>
        <taxon>Asteraceae</taxon>
        <taxon>Asteroideae</taxon>
        <taxon>Anthemideae</taxon>
        <taxon>Anthemidinae</taxon>
        <taxon>Tanacetum</taxon>
    </lineage>
</organism>
<dbReference type="EMBL" id="BKCJ010004719">
    <property type="protein sequence ID" value="GEU62705.1"/>
    <property type="molecule type" value="Genomic_DNA"/>
</dbReference>
<reference evidence="1" key="1">
    <citation type="journal article" date="2019" name="Sci. Rep.">
        <title>Draft genome of Tanacetum cinerariifolium, the natural source of mosquito coil.</title>
        <authorList>
            <person name="Yamashiro T."/>
            <person name="Shiraishi A."/>
            <person name="Satake H."/>
            <person name="Nakayama K."/>
        </authorList>
    </citation>
    <scope>NUCLEOTIDE SEQUENCE</scope>
</reference>
<protein>
    <submittedName>
        <fullName evidence="1">Uncharacterized protein</fullName>
    </submittedName>
</protein>